<dbReference type="SUPFAM" id="SSF53041">
    <property type="entry name" value="Resolvase-like"/>
    <property type="match status" value="1"/>
</dbReference>
<dbReference type="Pfam" id="PF07508">
    <property type="entry name" value="Recombinase"/>
    <property type="match status" value="1"/>
</dbReference>
<dbReference type="GO" id="GO:0000150">
    <property type="term" value="F:DNA strand exchange activity"/>
    <property type="evidence" value="ECO:0007669"/>
    <property type="project" value="InterPro"/>
</dbReference>
<dbReference type="HOGENOM" id="CLU_010686_0_5_0"/>
<dbReference type="KEGG" id="dtn:DTL3_1151"/>
<name>A0A0C7P2E1_DEFTU</name>
<evidence type="ECO:0000313" key="3">
    <source>
        <dbReference type="EMBL" id="CEP78455.1"/>
    </source>
</evidence>
<dbReference type="EMBL" id="LN824141">
    <property type="protein sequence ID" value="CEP78455.1"/>
    <property type="molecule type" value="Genomic_DNA"/>
</dbReference>
<dbReference type="PANTHER" id="PTHR30461">
    <property type="entry name" value="DNA-INVERTASE FROM LAMBDOID PROPHAGE"/>
    <property type="match status" value="1"/>
</dbReference>
<dbReference type="Proteomes" id="UP000032809">
    <property type="component" value="Chromosome I"/>
</dbReference>
<dbReference type="RefSeq" id="WP_045087900.1">
    <property type="nucleotide sequence ID" value="NZ_LN824141.1"/>
</dbReference>
<dbReference type="Pfam" id="PF13408">
    <property type="entry name" value="Zn_ribbon_recom"/>
    <property type="match status" value="1"/>
</dbReference>
<protein>
    <submittedName>
        <fullName evidence="3">Resolvase, N terminal domain</fullName>
    </submittedName>
</protein>
<dbReference type="PANTHER" id="PTHR30461:SF23">
    <property type="entry name" value="DNA RECOMBINASE-RELATED"/>
    <property type="match status" value="1"/>
</dbReference>
<reference evidence="4" key="1">
    <citation type="submission" date="2014-11" db="EMBL/GenBank/DDBJ databases">
        <authorList>
            <person name="Wibberg D."/>
        </authorList>
    </citation>
    <scope>NUCLEOTIDE SEQUENCE [LARGE SCALE GENOMIC DNA]</scope>
    <source>
        <strain evidence="4">L3</strain>
    </source>
</reference>
<dbReference type="PROSITE" id="PS51737">
    <property type="entry name" value="RECOMBINASE_DNA_BIND"/>
    <property type="match status" value="1"/>
</dbReference>
<dbReference type="Gene3D" id="3.90.1750.20">
    <property type="entry name" value="Putative Large Serine Recombinase, Chain B, Domain 2"/>
    <property type="match status" value="1"/>
</dbReference>
<organism evidence="3 4">
    <name type="scientific">Defluviitoga tunisiensis</name>
    <dbReference type="NCBI Taxonomy" id="1006576"/>
    <lineage>
        <taxon>Bacteria</taxon>
        <taxon>Thermotogati</taxon>
        <taxon>Thermotogota</taxon>
        <taxon>Thermotogae</taxon>
        <taxon>Petrotogales</taxon>
        <taxon>Petrotogaceae</taxon>
        <taxon>Defluviitoga</taxon>
    </lineage>
</organism>
<dbReference type="FunFam" id="3.90.1750.20:FF:000007">
    <property type="entry name" value="Site-specific recombinase"/>
    <property type="match status" value="1"/>
</dbReference>
<dbReference type="InterPro" id="IPR011109">
    <property type="entry name" value="DNA_bind_recombinase_dom"/>
</dbReference>
<dbReference type="GO" id="GO:0003677">
    <property type="term" value="F:DNA binding"/>
    <property type="evidence" value="ECO:0007669"/>
    <property type="project" value="InterPro"/>
</dbReference>
<gene>
    <name evidence="3" type="ORF">DTL3_1151</name>
</gene>
<dbReference type="Gene3D" id="3.40.50.1390">
    <property type="entry name" value="Resolvase, N-terminal catalytic domain"/>
    <property type="match status" value="1"/>
</dbReference>
<dbReference type="STRING" id="1006576.DTL3_1151"/>
<sequence length="522" mass="60143">MRKVTRIDGNNALQAFKPKVRVAAYCRVSTDSDEQMASLEAQKDHYESYIKANPDWEFAGIYYDEGISGTKKENRTGLLRLLADCENKKIDFIITKSVSRFARNTTDCIEMVRKLTDLGVFIYFEKENINTQRMEGELVLTILSSLAENESLSIAENSKWSIRRRFQNGTYKISYPPYGYDYVDGKLFINKEQAEIVKRIFSEALDGKGTQKIADGLNSDKIPTKRGSHWTATTIRGILSNEKYTGDVLLQKTYTDENFKRHYNHGEKDQYMIKDHHEAIISHEEFEAAQEILKQRGKEKGVIKGSSKYQKRYPFSGKIKCAECGSSFKRRIHGSGDRKYIAWCCTKHIKDASSCSMKFVREDAIHQAFVVMINKLIFGHKFILRPLLQSLKKTNYSDNITKIQEMETKIKENTERVQVIMGLMAKGYLEPALFNAQKNELLKEAALLKEQKEAIKRAIDGSQTILVEVEKLLKFATKAEKQIDAFDIEIFEDFTREIIVFSQEEIGFKMKCGLNLRERLVK</sequence>
<dbReference type="AlphaFoldDB" id="A0A0C7P2E1"/>
<evidence type="ECO:0000313" key="4">
    <source>
        <dbReference type="Proteomes" id="UP000032809"/>
    </source>
</evidence>
<dbReference type="InterPro" id="IPR038109">
    <property type="entry name" value="DNA_bind_recomb_sf"/>
</dbReference>
<dbReference type="PROSITE" id="PS51736">
    <property type="entry name" value="RECOMBINASES_3"/>
    <property type="match status" value="1"/>
</dbReference>
<dbReference type="CDD" id="cd00338">
    <property type="entry name" value="Ser_Recombinase"/>
    <property type="match status" value="1"/>
</dbReference>
<feature type="domain" description="Recombinase" evidence="2">
    <location>
        <begin position="177"/>
        <end position="299"/>
    </location>
</feature>
<dbReference type="InterPro" id="IPR025827">
    <property type="entry name" value="Zn_ribbon_recom_dom"/>
</dbReference>
<keyword evidence="4" id="KW-1185">Reference proteome</keyword>
<accession>A0A0C7P2E1</accession>
<dbReference type="PATRIC" id="fig|1006576.9.peg.1153"/>
<dbReference type="InterPro" id="IPR050639">
    <property type="entry name" value="SSR_resolvase"/>
</dbReference>
<dbReference type="Pfam" id="PF00239">
    <property type="entry name" value="Resolvase"/>
    <property type="match status" value="1"/>
</dbReference>
<evidence type="ECO:0000259" key="1">
    <source>
        <dbReference type="PROSITE" id="PS51736"/>
    </source>
</evidence>
<dbReference type="OrthoDB" id="40320at2"/>
<dbReference type="InterPro" id="IPR006119">
    <property type="entry name" value="Resolv_N"/>
</dbReference>
<evidence type="ECO:0000259" key="2">
    <source>
        <dbReference type="PROSITE" id="PS51737"/>
    </source>
</evidence>
<proteinExistence type="predicted"/>
<feature type="domain" description="Resolvase/invertase-type recombinase catalytic" evidence="1">
    <location>
        <begin position="21"/>
        <end position="169"/>
    </location>
</feature>
<dbReference type="InterPro" id="IPR036162">
    <property type="entry name" value="Resolvase-like_N_sf"/>
</dbReference>
<dbReference type="SMART" id="SM00857">
    <property type="entry name" value="Resolvase"/>
    <property type="match status" value="1"/>
</dbReference>